<evidence type="ECO:0000259" key="2">
    <source>
        <dbReference type="PROSITE" id="PS50192"/>
    </source>
</evidence>
<dbReference type="WBParaSite" id="GPUH_0002527401-mRNA-1">
    <property type="protein sequence ID" value="GPUH_0002527401-mRNA-1"/>
    <property type="gene ID" value="GPUH_0002527401"/>
</dbReference>
<organism evidence="5">
    <name type="scientific">Gongylonema pulchrum</name>
    <dbReference type="NCBI Taxonomy" id="637853"/>
    <lineage>
        <taxon>Eukaryota</taxon>
        <taxon>Metazoa</taxon>
        <taxon>Ecdysozoa</taxon>
        <taxon>Nematoda</taxon>
        <taxon>Chromadorea</taxon>
        <taxon>Rhabditida</taxon>
        <taxon>Spirurina</taxon>
        <taxon>Spiruromorpha</taxon>
        <taxon>Spiruroidea</taxon>
        <taxon>Gongylonematidae</taxon>
        <taxon>Gongylonema</taxon>
    </lineage>
</organism>
<evidence type="ECO:0000313" key="3">
    <source>
        <dbReference type="EMBL" id="VDN43961.1"/>
    </source>
</evidence>
<keyword evidence="4" id="KW-1185">Reference proteome</keyword>
<evidence type="ECO:0000256" key="1">
    <source>
        <dbReference type="SAM" id="Phobius"/>
    </source>
</evidence>
<proteinExistence type="predicted"/>
<evidence type="ECO:0000313" key="4">
    <source>
        <dbReference type="Proteomes" id="UP000271098"/>
    </source>
</evidence>
<sequence>MEQLAQLVHAQHDVVDSIEEHIEMAHLDVRSAHRDLKKAQAAQTAKYPLVAAAVGGAALGGPVGIAAGSTVAGIFAALGGAVAGQFFICGLFHAPATSSLSGHRSRYRQLTHHIPSKTSLPFLPNKKHTTI</sequence>
<reference evidence="5" key="1">
    <citation type="submission" date="2016-06" db="UniProtKB">
        <authorList>
            <consortium name="WormBaseParasite"/>
        </authorList>
    </citation>
    <scope>IDENTIFICATION</scope>
</reference>
<reference evidence="3 4" key="2">
    <citation type="submission" date="2018-11" db="EMBL/GenBank/DDBJ databases">
        <authorList>
            <consortium name="Pathogen Informatics"/>
        </authorList>
    </citation>
    <scope>NUCLEOTIDE SEQUENCE [LARGE SCALE GENOMIC DNA]</scope>
</reference>
<feature type="transmembrane region" description="Helical" evidence="1">
    <location>
        <begin position="74"/>
        <end position="96"/>
    </location>
</feature>
<dbReference type="SUPFAM" id="SSF58038">
    <property type="entry name" value="SNARE fusion complex"/>
    <property type="match status" value="1"/>
</dbReference>
<feature type="domain" description="T-SNARE coiled-coil homology" evidence="2">
    <location>
        <begin position="1"/>
        <end position="39"/>
    </location>
</feature>
<feature type="transmembrane region" description="Helical" evidence="1">
    <location>
        <begin position="47"/>
        <end position="68"/>
    </location>
</feature>
<dbReference type="OrthoDB" id="75754at2759"/>
<dbReference type="EMBL" id="UYRT01104369">
    <property type="protein sequence ID" value="VDN43961.1"/>
    <property type="molecule type" value="Genomic_DNA"/>
</dbReference>
<gene>
    <name evidence="3" type="ORF">GPUH_LOCUS25249</name>
</gene>
<dbReference type="Proteomes" id="UP000271098">
    <property type="component" value="Unassembled WGS sequence"/>
</dbReference>
<dbReference type="Gene3D" id="1.20.5.110">
    <property type="match status" value="1"/>
</dbReference>
<keyword evidence="1" id="KW-1133">Transmembrane helix</keyword>
<keyword evidence="1" id="KW-0812">Transmembrane</keyword>
<name>A0A183EWA3_9BILA</name>
<dbReference type="AlphaFoldDB" id="A0A183EWA3"/>
<protein>
    <submittedName>
        <fullName evidence="5">t-SNARE coiled-coil homology domain-containing protein</fullName>
    </submittedName>
</protein>
<keyword evidence="1" id="KW-0472">Membrane</keyword>
<evidence type="ECO:0000313" key="5">
    <source>
        <dbReference type="WBParaSite" id="GPUH_0002527401-mRNA-1"/>
    </source>
</evidence>
<accession>A0A183EWA3</accession>
<dbReference type="PROSITE" id="PS50192">
    <property type="entry name" value="T_SNARE"/>
    <property type="match status" value="1"/>
</dbReference>
<dbReference type="InterPro" id="IPR000727">
    <property type="entry name" value="T_SNARE_dom"/>
</dbReference>